<dbReference type="AlphaFoldDB" id="A0A067TW38"/>
<proteinExistence type="predicted"/>
<dbReference type="HOGENOM" id="CLU_1133650_0_0_1"/>
<dbReference type="EMBL" id="KL142369">
    <property type="protein sequence ID" value="KDR83228.1"/>
    <property type="molecule type" value="Genomic_DNA"/>
</dbReference>
<sequence>MCQSFGSLVNLELDTVPFTISPSDVAENTFNFSRLNSLTLVKMAPEILQEIFRICVFEDTEEMDRLVFVQCPRLNQVAFPLLLTPELYLVGLDAEVDFEPILQDWGGEILSISCCSNFSDAFLQRLATRQYHQSEHVVGEAFQFLCHEMTTLDLHFPDSTPFSVDALRNMVEARNYEVDYTDANWTESMGLGPAITDVRAFGKVPELSQEDEEWFRSRLIHFFSWGEAIVDTLWFVLSFAIRASN</sequence>
<name>A0A067TW38_GALM3</name>
<dbReference type="STRING" id="685588.A0A067TW38"/>
<evidence type="ECO:0008006" key="3">
    <source>
        <dbReference type="Google" id="ProtNLM"/>
    </source>
</evidence>
<gene>
    <name evidence="1" type="ORF">GALMADRAFT_239072</name>
</gene>
<organism evidence="1 2">
    <name type="scientific">Galerina marginata (strain CBS 339.88)</name>
    <dbReference type="NCBI Taxonomy" id="685588"/>
    <lineage>
        <taxon>Eukaryota</taxon>
        <taxon>Fungi</taxon>
        <taxon>Dikarya</taxon>
        <taxon>Basidiomycota</taxon>
        <taxon>Agaricomycotina</taxon>
        <taxon>Agaricomycetes</taxon>
        <taxon>Agaricomycetidae</taxon>
        <taxon>Agaricales</taxon>
        <taxon>Agaricineae</taxon>
        <taxon>Strophariaceae</taxon>
        <taxon>Galerina</taxon>
    </lineage>
</organism>
<protein>
    <recommendedName>
        <fullName evidence="3">F-box domain-containing protein</fullName>
    </recommendedName>
</protein>
<dbReference type="OrthoDB" id="10592615at2759"/>
<dbReference type="Proteomes" id="UP000027222">
    <property type="component" value="Unassembled WGS sequence"/>
</dbReference>
<reference evidence="2" key="1">
    <citation type="journal article" date="2014" name="Proc. Natl. Acad. Sci. U.S.A.">
        <title>Extensive sampling of basidiomycete genomes demonstrates inadequacy of the white-rot/brown-rot paradigm for wood decay fungi.</title>
        <authorList>
            <person name="Riley R."/>
            <person name="Salamov A.A."/>
            <person name="Brown D.W."/>
            <person name="Nagy L.G."/>
            <person name="Floudas D."/>
            <person name="Held B.W."/>
            <person name="Levasseur A."/>
            <person name="Lombard V."/>
            <person name="Morin E."/>
            <person name="Otillar R."/>
            <person name="Lindquist E.A."/>
            <person name="Sun H."/>
            <person name="LaButti K.M."/>
            <person name="Schmutz J."/>
            <person name="Jabbour D."/>
            <person name="Luo H."/>
            <person name="Baker S.E."/>
            <person name="Pisabarro A.G."/>
            <person name="Walton J.D."/>
            <person name="Blanchette R.A."/>
            <person name="Henrissat B."/>
            <person name="Martin F."/>
            <person name="Cullen D."/>
            <person name="Hibbett D.S."/>
            <person name="Grigoriev I.V."/>
        </authorList>
    </citation>
    <scope>NUCLEOTIDE SEQUENCE [LARGE SCALE GENOMIC DNA]</scope>
    <source>
        <strain evidence="2">CBS 339.88</strain>
    </source>
</reference>
<evidence type="ECO:0000313" key="1">
    <source>
        <dbReference type="EMBL" id="KDR83228.1"/>
    </source>
</evidence>
<keyword evidence="2" id="KW-1185">Reference proteome</keyword>
<evidence type="ECO:0000313" key="2">
    <source>
        <dbReference type="Proteomes" id="UP000027222"/>
    </source>
</evidence>
<accession>A0A067TW38</accession>